<reference evidence="1" key="1">
    <citation type="submission" date="2019-02" db="EMBL/GenBank/DDBJ databases">
        <authorList>
            <person name="Gruber-Vodicka R. H."/>
            <person name="Seah K. B. B."/>
        </authorList>
    </citation>
    <scope>NUCLEOTIDE SEQUENCE</scope>
    <source>
        <strain evidence="1">BECK_BZ131</strain>
    </source>
</reference>
<proteinExistence type="predicted"/>
<protein>
    <submittedName>
        <fullName evidence="1">Uncharacterized protein</fullName>
    </submittedName>
</protein>
<dbReference type="EMBL" id="CAADFE010000085">
    <property type="protein sequence ID" value="VFJ75703.1"/>
    <property type="molecule type" value="Genomic_DNA"/>
</dbReference>
<accession>A0A450U067</accession>
<sequence>MAHFPQPDRAAILDALATLFDQEDVIELRAFPKGKKRTTAGYFDGKHREMLANAAVRLNEQGASVYVTLNRIDPQLLGRYCNRIESFATDTVTDSNVIRRRWLLIDFDPARPKATSATDQQLATAREQAAVCRQSLNAKDWPEPLVAESGNGCHLLYPIDLPNDTESRNLVKGALAGLAQRFDTETVTVDQSVFNAGRITKLYGTVATKGDHTGLTPWRVSRLVEAPVRGTVVTPEQLRALHPGPEPEAPPAYPRQSGFNLPDFLARLDIPYERDRHEGGERYKLAHCPFNPEHGKGDAAIFQRPNGALGFKTSA</sequence>
<dbReference type="AlphaFoldDB" id="A0A450U067"/>
<organism evidence="1">
    <name type="scientific">Candidatus Kentrum sp. FW</name>
    <dbReference type="NCBI Taxonomy" id="2126338"/>
    <lineage>
        <taxon>Bacteria</taxon>
        <taxon>Pseudomonadati</taxon>
        <taxon>Pseudomonadota</taxon>
        <taxon>Gammaproteobacteria</taxon>
        <taxon>Candidatus Kentrum</taxon>
    </lineage>
</organism>
<evidence type="ECO:0000313" key="1">
    <source>
        <dbReference type="EMBL" id="VFJ75703.1"/>
    </source>
</evidence>
<name>A0A450U067_9GAMM</name>
<gene>
    <name evidence="1" type="ORF">BECKFW1821C_GA0114237_108512</name>
</gene>